<reference evidence="2 3" key="1">
    <citation type="submission" date="2024-08" db="EMBL/GenBank/DDBJ databases">
        <title>The draft genome of Apodemus speciosus.</title>
        <authorList>
            <person name="Nabeshima K."/>
            <person name="Suzuki S."/>
            <person name="Onuma M."/>
        </authorList>
    </citation>
    <scope>NUCLEOTIDE SEQUENCE [LARGE SCALE GENOMIC DNA]</scope>
    <source>
        <strain evidence="2">IB14-021</strain>
    </source>
</reference>
<accession>A0ABQ0FVA1</accession>
<evidence type="ECO:0000256" key="1">
    <source>
        <dbReference type="SAM" id="MobiDB-lite"/>
    </source>
</evidence>
<proteinExistence type="predicted"/>
<sequence>MSCSKEEAIEKVSLDPEDGEATNICLDGPCSLQDLNLDTDMGSLLILSENEVETEDNSEINSGSKLQAVESGMVVFQDHRENSVSPAGDKGDLMDCLPPVSDKVEDRVQQQTDQMSQDARSHSSSKSCATQQSTAWADPEADCSRRSRLVKKLGDGKRASVAPVHRRGPKGGRACRTKKKKKITKSKKTIPEDIQDPPSDPDSSSDEYNEMQVMRVTICFKNGEQIISGNSMAPEDKIRKRNVQLRGNFHHMTGSLQMSAPKGHILGMGKLGASCSNRKASVFRGKEQSRPRYPGAVAGALRRASPKKKSAQEKKPLQDTPRVTVRRPVPVWGQRPKAAPVEVATFPPITCVPTLESSKKQPAAPLEATESTHGTSRKRVVAKNTRETQPVARGDRAPVCKDTMKNSTGMTPTSESSKVKEIAHAQLSGVGNVPGCQLGWLMSREPLECGAAHPEHIVSPEGGVSPEGLLIPPWFLPKEARSVPPHKAEQPSMCMPRAEMSSGDSNPRAPQVPANSQFVALSQGGPSSKVSAPYGDQDPPVLLPLPVGEKQHQAPGILGCQQCPLLEKEVWRLRKQLALMKALNRRFQDL</sequence>
<feature type="region of interest" description="Disordered" evidence="1">
    <location>
        <begin position="1"/>
        <end position="22"/>
    </location>
</feature>
<dbReference type="InterPro" id="IPR027822">
    <property type="entry name" value="DUF4641"/>
</dbReference>
<dbReference type="PANTHER" id="PTHR31866:SF6">
    <property type="entry name" value="GENE 3858-RELATED"/>
    <property type="match status" value="1"/>
</dbReference>
<name>A0ABQ0FVA1_APOSI</name>
<feature type="compositionally biased region" description="Polar residues" evidence="1">
    <location>
        <begin position="405"/>
        <end position="416"/>
    </location>
</feature>
<dbReference type="Proteomes" id="UP001623349">
    <property type="component" value="Unassembled WGS sequence"/>
</dbReference>
<protein>
    <submittedName>
        <fullName evidence="2">Predicted gene 3858</fullName>
    </submittedName>
</protein>
<comment type="caution">
    <text evidence="2">The sequence shown here is derived from an EMBL/GenBank/DDBJ whole genome shotgun (WGS) entry which is preliminary data.</text>
</comment>
<dbReference type="EMBL" id="BAAFST010000020">
    <property type="protein sequence ID" value="GAB1303026.1"/>
    <property type="molecule type" value="Genomic_DNA"/>
</dbReference>
<feature type="region of interest" description="Disordered" evidence="1">
    <location>
        <begin position="356"/>
        <end position="418"/>
    </location>
</feature>
<feature type="region of interest" description="Disordered" evidence="1">
    <location>
        <begin position="282"/>
        <end position="321"/>
    </location>
</feature>
<feature type="region of interest" description="Disordered" evidence="1">
    <location>
        <begin position="484"/>
        <end position="547"/>
    </location>
</feature>
<feature type="compositionally biased region" description="Polar residues" evidence="1">
    <location>
        <begin position="513"/>
        <end position="530"/>
    </location>
</feature>
<feature type="compositionally biased region" description="Polar residues" evidence="1">
    <location>
        <begin position="109"/>
        <end position="135"/>
    </location>
</feature>
<feature type="region of interest" description="Disordered" evidence="1">
    <location>
        <begin position="79"/>
        <end position="207"/>
    </location>
</feature>
<keyword evidence="3" id="KW-1185">Reference proteome</keyword>
<feature type="compositionally biased region" description="Basic and acidic residues" evidence="1">
    <location>
        <begin position="1"/>
        <end position="14"/>
    </location>
</feature>
<dbReference type="Pfam" id="PF15483">
    <property type="entry name" value="DUF4641"/>
    <property type="match status" value="2"/>
</dbReference>
<feature type="compositionally biased region" description="Basic residues" evidence="1">
    <location>
        <begin position="164"/>
        <end position="188"/>
    </location>
</feature>
<dbReference type="PANTHER" id="PTHR31866">
    <property type="entry name" value="GENE 4779-RELATED"/>
    <property type="match status" value="1"/>
</dbReference>
<evidence type="ECO:0000313" key="3">
    <source>
        <dbReference type="Proteomes" id="UP001623349"/>
    </source>
</evidence>
<evidence type="ECO:0000313" key="2">
    <source>
        <dbReference type="EMBL" id="GAB1303026.1"/>
    </source>
</evidence>
<gene>
    <name evidence="2" type="ORF">APTSU1_001826700</name>
</gene>
<organism evidence="2 3">
    <name type="scientific">Apodemus speciosus</name>
    <name type="common">Large Japanese field mouse</name>
    <dbReference type="NCBI Taxonomy" id="105296"/>
    <lineage>
        <taxon>Eukaryota</taxon>
        <taxon>Metazoa</taxon>
        <taxon>Chordata</taxon>
        <taxon>Craniata</taxon>
        <taxon>Vertebrata</taxon>
        <taxon>Euteleostomi</taxon>
        <taxon>Mammalia</taxon>
        <taxon>Eutheria</taxon>
        <taxon>Euarchontoglires</taxon>
        <taxon>Glires</taxon>
        <taxon>Rodentia</taxon>
        <taxon>Myomorpha</taxon>
        <taxon>Muroidea</taxon>
        <taxon>Muridae</taxon>
        <taxon>Murinae</taxon>
        <taxon>Apodemus</taxon>
    </lineage>
</organism>
<feature type="compositionally biased region" description="Basic and acidic residues" evidence="1">
    <location>
        <begin position="393"/>
        <end position="404"/>
    </location>
</feature>